<evidence type="ECO:0000256" key="5">
    <source>
        <dbReference type="PROSITE-ProRule" id="PRU00309"/>
    </source>
</evidence>
<dbReference type="AlphaFoldDB" id="A0A914VXQ8"/>
<feature type="region of interest" description="Disordered" evidence="6">
    <location>
        <begin position="542"/>
        <end position="577"/>
    </location>
</feature>
<evidence type="ECO:0000313" key="9">
    <source>
        <dbReference type="WBParaSite" id="PSAMB.scaffold26size110003.g636.t1"/>
    </source>
</evidence>
<feature type="compositionally biased region" description="Polar residues" evidence="6">
    <location>
        <begin position="329"/>
        <end position="356"/>
    </location>
</feature>
<dbReference type="Proteomes" id="UP000887566">
    <property type="component" value="Unplaced"/>
</dbReference>
<dbReference type="Pfam" id="PF05485">
    <property type="entry name" value="THAP"/>
    <property type="match status" value="1"/>
</dbReference>
<feature type="compositionally biased region" description="Low complexity" evidence="6">
    <location>
        <begin position="500"/>
        <end position="515"/>
    </location>
</feature>
<evidence type="ECO:0000256" key="1">
    <source>
        <dbReference type="ARBA" id="ARBA00022723"/>
    </source>
</evidence>
<dbReference type="WBParaSite" id="PSAMB.scaffold26size110003.g636.t1">
    <property type="protein sequence ID" value="PSAMB.scaffold26size110003.g636.t1"/>
    <property type="gene ID" value="PSAMB.scaffold26size110003.g636"/>
</dbReference>
<feature type="region of interest" description="Disordered" evidence="6">
    <location>
        <begin position="1"/>
        <end position="67"/>
    </location>
</feature>
<proteinExistence type="predicted"/>
<evidence type="ECO:0000256" key="2">
    <source>
        <dbReference type="ARBA" id="ARBA00022771"/>
    </source>
</evidence>
<keyword evidence="1" id="KW-0479">Metal-binding</keyword>
<feature type="compositionally biased region" description="Low complexity" evidence="6">
    <location>
        <begin position="184"/>
        <end position="203"/>
    </location>
</feature>
<feature type="compositionally biased region" description="Polar residues" evidence="6">
    <location>
        <begin position="169"/>
        <end position="179"/>
    </location>
</feature>
<dbReference type="InterPro" id="IPR006612">
    <property type="entry name" value="THAP_Znf"/>
</dbReference>
<reference evidence="9" key="1">
    <citation type="submission" date="2022-11" db="UniProtKB">
        <authorList>
            <consortium name="WormBaseParasite"/>
        </authorList>
    </citation>
    <scope>IDENTIFICATION</scope>
</reference>
<dbReference type="PROSITE" id="PS50950">
    <property type="entry name" value="ZF_THAP"/>
    <property type="match status" value="1"/>
</dbReference>
<evidence type="ECO:0000256" key="4">
    <source>
        <dbReference type="ARBA" id="ARBA00023125"/>
    </source>
</evidence>
<accession>A0A914VXQ8</accession>
<evidence type="ECO:0000313" key="8">
    <source>
        <dbReference type="Proteomes" id="UP000887566"/>
    </source>
</evidence>
<keyword evidence="4 5" id="KW-0238">DNA-binding</keyword>
<feature type="region of interest" description="Disordered" evidence="6">
    <location>
        <begin position="324"/>
        <end position="356"/>
    </location>
</feature>
<dbReference type="SUPFAM" id="SSF57716">
    <property type="entry name" value="Glucocorticoid receptor-like (DNA-binding domain)"/>
    <property type="match status" value="1"/>
</dbReference>
<dbReference type="GO" id="GO:0008270">
    <property type="term" value="F:zinc ion binding"/>
    <property type="evidence" value="ECO:0007669"/>
    <property type="project" value="UniProtKB-KW"/>
</dbReference>
<sequence>MPVDKAANSKESTADNALRSAVDSADKDMTPTADDDSNQGTDKSDGARGQKARKSISVAERTSSRRTARYTCCVPKCSSDEKSVKPNGRPVLFFDMPEASDRRLRRLWVQAVPELQFAVTPSQKKVCERHFVDGRPTDDHPCPDMCLGDEVADPKPKKRKSEPAPAVTPNGNGSATNSAKKTRLSSGSTPQSPSPQSLDQVLQKVAKVATESPKTRASAASEGNVSSSPSQKPTEADQQQSAGVSATKVVNQNQPRILRLPIKAFKTISGSGGGALPKGIQILTHKAGSSPSHFQLPKGIVARPVAAPTVGILPTVVKEKKEGVAENNIPDNTPTPANGTEHNNSPGVAISTGSSKTAKKTLQSVLDGLKQQQLSALEEDPPTFTQPAPPPPAVKNMTSEDLLMCGRCAADLPILRRSLGRLESRLDSMISMVRTLCQRQSSTSFDLKQRDNVRSSMTENAAAQNSMMQPSVAKKTLTPTITRRPVVDVKIAKNNGADGSSTSSSMSTHTATNSTGNTAVKRVIRIPVSLAKGHVNVGIESAKKLREEADPDNSSSSDADDRLQIDETPGKANNASDDTKPYLTKAIARSLLLFPADAFTISEYRDRGPVYARAASEEKLQEILRQLIDDRLLRRIDDHLPLADINAAYEKERSPSRLEAIAKYGIALPTYINSFETRRS</sequence>
<protein>
    <submittedName>
        <fullName evidence="9">THAP-type domain-containing protein</fullName>
    </submittedName>
</protein>
<name>A0A914VXQ8_9BILA</name>
<keyword evidence="8" id="KW-1185">Reference proteome</keyword>
<feature type="region of interest" description="Disordered" evidence="6">
    <location>
        <begin position="493"/>
        <end position="516"/>
    </location>
</feature>
<evidence type="ECO:0000256" key="6">
    <source>
        <dbReference type="SAM" id="MobiDB-lite"/>
    </source>
</evidence>
<evidence type="ECO:0000256" key="3">
    <source>
        <dbReference type="ARBA" id="ARBA00022833"/>
    </source>
</evidence>
<feature type="compositionally biased region" description="Polar residues" evidence="6">
    <location>
        <begin position="459"/>
        <end position="469"/>
    </location>
</feature>
<feature type="region of interest" description="Disordered" evidence="6">
    <location>
        <begin position="134"/>
        <end position="254"/>
    </location>
</feature>
<keyword evidence="3" id="KW-0862">Zinc</keyword>
<feature type="compositionally biased region" description="Basic and acidic residues" evidence="6">
    <location>
        <begin position="559"/>
        <end position="569"/>
    </location>
</feature>
<keyword evidence="2 5" id="KW-0863">Zinc-finger</keyword>
<feature type="region of interest" description="Disordered" evidence="6">
    <location>
        <begin position="459"/>
        <end position="481"/>
    </location>
</feature>
<dbReference type="GO" id="GO:0003677">
    <property type="term" value="F:DNA binding"/>
    <property type="evidence" value="ECO:0007669"/>
    <property type="project" value="UniProtKB-UniRule"/>
</dbReference>
<feature type="compositionally biased region" description="Polar residues" evidence="6">
    <location>
        <begin position="221"/>
        <end position="254"/>
    </location>
</feature>
<evidence type="ECO:0000259" key="7">
    <source>
        <dbReference type="PROSITE" id="PS50950"/>
    </source>
</evidence>
<organism evidence="8 9">
    <name type="scientific">Plectus sambesii</name>
    <dbReference type="NCBI Taxonomy" id="2011161"/>
    <lineage>
        <taxon>Eukaryota</taxon>
        <taxon>Metazoa</taxon>
        <taxon>Ecdysozoa</taxon>
        <taxon>Nematoda</taxon>
        <taxon>Chromadorea</taxon>
        <taxon>Plectida</taxon>
        <taxon>Plectina</taxon>
        <taxon>Plectoidea</taxon>
        <taxon>Plectidae</taxon>
        <taxon>Plectus</taxon>
    </lineage>
</organism>
<feature type="domain" description="THAP-type" evidence="7">
    <location>
        <begin position="67"/>
        <end position="146"/>
    </location>
</feature>